<feature type="region of interest" description="Disordered" evidence="5">
    <location>
        <begin position="506"/>
        <end position="572"/>
    </location>
</feature>
<dbReference type="Gene3D" id="3.40.50.300">
    <property type="entry name" value="P-loop containing nucleotide triphosphate hydrolases"/>
    <property type="match status" value="2"/>
</dbReference>
<dbReference type="PROSITE" id="PS51194">
    <property type="entry name" value="HELICASE_CTER"/>
    <property type="match status" value="1"/>
</dbReference>
<dbReference type="SMART" id="SM00487">
    <property type="entry name" value="DEXDc"/>
    <property type="match status" value="1"/>
</dbReference>
<organism evidence="8 9">
    <name type="scientific">Glycomyces rhizosphaerae</name>
    <dbReference type="NCBI Taxonomy" id="2054422"/>
    <lineage>
        <taxon>Bacteria</taxon>
        <taxon>Bacillati</taxon>
        <taxon>Actinomycetota</taxon>
        <taxon>Actinomycetes</taxon>
        <taxon>Glycomycetales</taxon>
        <taxon>Glycomycetaceae</taxon>
        <taxon>Glycomyces</taxon>
    </lineage>
</organism>
<dbReference type="CDD" id="cd18791">
    <property type="entry name" value="SF2_C_RHA"/>
    <property type="match status" value="1"/>
</dbReference>
<dbReference type="GO" id="GO:0003724">
    <property type="term" value="F:RNA helicase activity"/>
    <property type="evidence" value="ECO:0007669"/>
    <property type="project" value="UniProtKB-EC"/>
</dbReference>
<dbReference type="PANTHER" id="PTHR43519">
    <property type="entry name" value="ATP-DEPENDENT RNA HELICASE HRPB"/>
    <property type="match status" value="1"/>
</dbReference>
<feature type="compositionally biased region" description="Polar residues" evidence="5">
    <location>
        <begin position="600"/>
        <end position="614"/>
    </location>
</feature>
<sequence>MPQPPAPPDLPIREALPELLEAVARTGTAVLAAPPGTGKTTLAPLALAGLIPTEATASGNAASRVTRDMPQRRVLVAEPRRLATRAAATRMAALLGEKVGERVGYQIRGETRRSAATRVEVVTTGVLLNRLIADPELPGVDLVVLDECHERHLETDTACAFLAETRQILRPDLGLVAASATADIGLWTALLGAEGEPAPAVGSEPMRHPVDMHWAPPRERLNAPDGMRVDPRFLAHVAHVVERALDAGDGDLLVFLPGASEIRRVAERLAHREAGSLGSDIYQLHGSISSAEQDRAMRIGDRRRVVLATDIAESSLTVPGVRIVVDAGLARRPLIDHARGLPGLTTAYASRASTDQRAGRAGREGPGAVWRCWSEAEHLRRAAQPAPDIACSDLTAFRLQAACWGTPVDDLALPGRPPAGAVEAAEATLLSLGAIDNDGSATERGRALARMGVHPRLARALVDGARRVGTEKAAEVAALLNLDRRARGDDLLAQWRQLRTGRDRQWQNEVKRLTRSLSASNGPGDSAPDSTDSRSGASAGPGPDPARSHSNAARSGQRSAASRPSRPVSDDEAAATVIALAFPERVAKRQEGAPAKGKATASNRPPAATSSGQWRTVAGTGAVAAEGSPLTGSEWLAIADADRSPGRAAAMIRAAVPIDGELACELVGDSVSERVEWDTERRDVTARSVRSLGAIEVSSEPLRRPDPALVAQALAEGLRREGLGLLRWSEESKRLRDRMAFCHRALGEPWADVSDAALASGTDWLEPWWSRARRRSDVERIPVGQALRNLLPWQAGIDETAPEALPVPSGREARVDYSGEAPVLAVKLQEMFGAVDTPRIAGVPVLLHLLSPAGRPLAVTADLKSFWEGPYREVRKEMRGRYPKHPWPEDPYSVAPTAKVKRHLR</sequence>
<dbReference type="Pfam" id="PF08482">
    <property type="entry name" value="HrpB_C"/>
    <property type="match status" value="1"/>
</dbReference>
<evidence type="ECO:0000259" key="7">
    <source>
        <dbReference type="PROSITE" id="PS51194"/>
    </source>
</evidence>
<evidence type="ECO:0000259" key="6">
    <source>
        <dbReference type="PROSITE" id="PS51192"/>
    </source>
</evidence>
<proteinExistence type="predicted"/>
<feature type="domain" description="Helicase C-terminal" evidence="7">
    <location>
        <begin position="240"/>
        <end position="405"/>
    </location>
</feature>
<name>A0ABV7Q6J9_9ACTN</name>
<dbReference type="InterPro" id="IPR014001">
    <property type="entry name" value="Helicase_ATP-bd"/>
</dbReference>
<feature type="region of interest" description="Disordered" evidence="5">
    <location>
        <begin position="588"/>
        <end position="615"/>
    </location>
</feature>
<dbReference type="Pfam" id="PF00270">
    <property type="entry name" value="DEAD"/>
    <property type="match status" value="1"/>
</dbReference>
<dbReference type="Pfam" id="PF00271">
    <property type="entry name" value="Helicase_C"/>
    <property type="match status" value="1"/>
</dbReference>
<evidence type="ECO:0000313" key="9">
    <source>
        <dbReference type="Proteomes" id="UP001595712"/>
    </source>
</evidence>
<gene>
    <name evidence="8" type="ORF">ACFO8M_19935</name>
</gene>
<dbReference type="PROSITE" id="PS51192">
    <property type="entry name" value="HELICASE_ATP_BIND_1"/>
    <property type="match status" value="1"/>
</dbReference>
<keyword evidence="4" id="KW-0067">ATP-binding</keyword>
<keyword evidence="9" id="KW-1185">Reference proteome</keyword>
<dbReference type="SUPFAM" id="SSF52540">
    <property type="entry name" value="P-loop containing nucleoside triphosphate hydrolases"/>
    <property type="match status" value="1"/>
</dbReference>
<dbReference type="EC" id="3.6.4.13" evidence="8"/>
<dbReference type="PANTHER" id="PTHR43519:SF1">
    <property type="entry name" value="ATP-DEPENDENT RNA HELICASE HRPB"/>
    <property type="match status" value="1"/>
</dbReference>
<feature type="compositionally biased region" description="Polar residues" evidence="5">
    <location>
        <begin position="515"/>
        <end position="536"/>
    </location>
</feature>
<dbReference type="Gene3D" id="1.20.120.1080">
    <property type="match status" value="1"/>
</dbReference>
<comment type="caution">
    <text evidence="8">The sequence shown here is derived from an EMBL/GenBank/DDBJ whole genome shotgun (WGS) entry which is preliminary data.</text>
</comment>
<evidence type="ECO:0000256" key="5">
    <source>
        <dbReference type="SAM" id="MobiDB-lite"/>
    </source>
</evidence>
<evidence type="ECO:0000256" key="2">
    <source>
        <dbReference type="ARBA" id="ARBA00022801"/>
    </source>
</evidence>
<feature type="domain" description="Helicase ATP-binding" evidence="6">
    <location>
        <begin position="20"/>
        <end position="200"/>
    </location>
</feature>
<dbReference type="InterPro" id="IPR013689">
    <property type="entry name" value="RNA_helicase_ATP-dep_HrpB_C"/>
</dbReference>
<dbReference type="RefSeq" id="WP_387978791.1">
    <property type="nucleotide sequence ID" value="NZ_JBHRWO010000020.1"/>
</dbReference>
<dbReference type="GO" id="GO:0016787">
    <property type="term" value="F:hydrolase activity"/>
    <property type="evidence" value="ECO:0007669"/>
    <property type="project" value="UniProtKB-KW"/>
</dbReference>
<keyword evidence="3 8" id="KW-0347">Helicase</keyword>
<dbReference type="Proteomes" id="UP001595712">
    <property type="component" value="Unassembled WGS sequence"/>
</dbReference>
<protein>
    <submittedName>
        <fullName evidence="8">ATP-dependent RNA helicase</fullName>
        <ecNumber evidence="8">3.6.4.13</ecNumber>
    </submittedName>
</protein>
<dbReference type="SMART" id="SM00490">
    <property type="entry name" value="HELICc"/>
    <property type="match status" value="1"/>
</dbReference>
<feature type="compositionally biased region" description="Low complexity" evidence="5">
    <location>
        <begin position="552"/>
        <end position="566"/>
    </location>
</feature>
<dbReference type="InterPro" id="IPR027417">
    <property type="entry name" value="P-loop_NTPase"/>
</dbReference>
<evidence type="ECO:0000256" key="1">
    <source>
        <dbReference type="ARBA" id="ARBA00022741"/>
    </source>
</evidence>
<dbReference type="EMBL" id="JBHRWO010000020">
    <property type="protein sequence ID" value="MFC3494762.1"/>
    <property type="molecule type" value="Genomic_DNA"/>
</dbReference>
<dbReference type="InterPro" id="IPR001650">
    <property type="entry name" value="Helicase_C-like"/>
</dbReference>
<dbReference type="InterPro" id="IPR011545">
    <property type="entry name" value="DEAD/DEAH_box_helicase_dom"/>
</dbReference>
<evidence type="ECO:0000313" key="8">
    <source>
        <dbReference type="EMBL" id="MFC3494762.1"/>
    </source>
</evidence>
<dbReference type="SMART" id="SM00847">
    <property type="entry name" value="HA2"/>
    <property type="match status" value="1"/>
</dbReference>
<dbReference type="InterPro" id="IPR007502">
    <property type="entry name" value="Helicase-assoc_dom"/>
</dbReference>
<reference evidence="9" key="1">
    <citation type="journal article" date="2019" name="Int. J. Syst. Evol. Microbiol.">
        <title>The Global Catalogue of Microorganisms (GCM) 10K type strain sequencing project: providing services to taxonomists for standard genome sequencing and annotation.</title>
        <authorList>
            <consortium name="The Broad Institute Genomics Platform"/>
            <consortium name="The Broad Institute Genome Sequencing Center for Infectious Disease"/>
            <person name="Wu L."/>
            <person name="Ma J."/>
        </authorList>
    </citation>
    <scope>NUCLEOTIDE SEQUENCE [LARGE SCALE GENOMIC DNA]</scope>
    <source>
        <strain evidence="9">CGMCC 4.7396</strain>
    </source>
</reference>
<keyword evidence="1" id="KW-0547">Nucleotide-binding</keyword>
<accession>A0ABV7Q6J9</accession>
<keyword evidence="2 8" id="KW-0378">Hydrolase</keyword>
<evidence type="ECO:0000256" key="3">
    <source>
        <dbReference type="ARBA" id="ARBA00022806"/>
    </source>
</evidence>
<evidence type="ECO:0000256" key="4">
    <source>
        <dbReference type="ARBA" id="ARBA00022840"/>
    </source>
</evidence>